<gene>
    <name evidence="1" type="ORF">EV420DRAFT_1486091</name>
</gene>
<dbReference type="Proteomes" id="UP001175211">
    <property type="component" value="Unassembled WGS sequence"/>
</dbReference>
<dbReference type="InterPro" id="IPR011009">
    <property type="entry name" value="Kinase-like_dom_sf"/>
</dbReference>
<evidence type="ECO:0000313" key="2">
    <source>
        <dbReference type="Proteomes" id="UP001175211"/>
    </source>
</evidence>
<dbReference type="SUPFAM" id="SSF56112">
    <property type="entry name" value="Protein kinase-like (PK-like)"/>
    <property type="match status" value="1"/>
</dbReference>
<accession>A0AA39MMS1</accession>
<dbReference type="Gene3D" id="1.10.510.10">
    <property type="entry name" value="Transferase(Phosphotransferase) domain 1"/>
    <property type="match status" value="1"/>
</dbReference>
<organism evidence="1 2">
    <name type="scientific">Armillaria tabescens</name>
    <name type="common">Ringless honey mushroom</name>
    <name type="synonym">Agaricus tabescens</name>
    <dbReference type="NCBI Taxonomy" id="1929756"/>
    <lineage>
        <taxon>Eukaryota</taxon>
        <taxon>Fungi</taxon>
        <taxon>Dikarya</taxon>
        <taxon>Basidiomycota</taxon>
        <taxon>Agaricomycotina</taxon>
        <taxon>Agaricomycetes</taxon>
        <taxon>Agaricomycetidae</taxon>
        <taxon>Agaricales</taxon>
        <taxon>Marasmiineae</taxon>
        <taxon>Physalacriaceae</taxon>
        <taxon>Desarmillaria</taxon>
    </lineage>
</organism>
<dbReference type="AlphaFoldDB" id="A0AA39MMS1"/>
<evidence type="ECO:0000313" key="1">
    <source>
        <dbReference type="EMBL" id="KAK0439997.1"/>
    </source>
</evidence>
<name>A0AA39MMS1_ARMTA</name>
<sequence length="281" mass="31415">MIVISFTLIIQHSSCNGGSQNILLNNTVPIPVISDFGNAVRGDQGVGHHFIQPYEFRTPEVSFGMPWSYRLIPGTLVYWYGFAVSFYFPSDLLMTAQVAGHFDIFVQIAQIIRLPGPPPAELIAKIHTKFQDYYPPGNEGTFEAVFSTIPNSPDNKGTIDAFRSGYSGAFLRKSMIVALEQNGCNRSADVLNMVYLAPIPGSMLYYTSMKSGKIPVRTESRQQSETRETHFLFFRLLSTEALINSNTSWNETTTPSAFLAVRLERETMNLETVPESQPAHR</sequence>
<comment type="caution">
    <text evidence="1">The sequence shown here is derived from an EMBL/GenBank/DDBJ whole genome shotgun (WGS) entry which is preliminary data.</text>
</comment>
<protein>
    <submittedName>
        <fullName evidence="1">Uncharacterized protein</fullName>
    </submittedName>
</protein>
<dbReference type="GeneID" id="85353894"/>
<dbReference type="RefSeq" id="XP_060323446.1">
    <property type="nucleotide sequence ID" value="XM_060470346.1"/>
</dbReference>
<dbReference type="EMBL" id="JAUEPS010000080">
    <property type="protein sequence ID" value="KAK0439997.1"/>
    <property type="molecule type" value="Genomic_DNA"/>
</dbReference>
<reference evidence="1" key="1">
    <citation type="submission" date="2023-06" db="EMBL/GenBank/DDBJ databases">
        <authorList>
            <consortium name="Lawrence Berkeley National Laboratory"/>
            <person name="Ahrendt S."/>
            <person name="Sahu N."/>
            <person name="Indic B."/>
            <person name="Wong-Bajracharya J."/>
            <person name="Merenyi Z."/>
            <person name="Ke H.-M."/>
            <person name="Monk M."/>
            <person name="Kocsube S."/>
            <person name="Drula E."/>
            <person name="Lipzen A."/>
            <person name="Balint B."/>
            <person name="Henrissat B."/>
            <person name="Andreopoulos B."/>
            <person name="Martin F.M."/>
            <person name="Harder C.B."/>
            <person name="Rigling D."/>
            <person name="Ford K.L."/>
            <person name="Foster G.D."/>
            <person name="Pangilinan J."/>
            <person name="Papanicolaou A."/>
            <person name="Barry K."/>
            <person name="LaButti K."/>
            <person name="Viragh M."/>
            <person name="Koriabine M."/>
            <person name="Yan M."/>
            <person name="Riley R."/>
            <person name="Champramary S."/>
            <person name="Plett K.L."/>
            <person name="Tsai I.J."/>
            <person name="Slot J."/>
            <person name="Sipos G."/>
            <person name="Plett J."/>
            <person name="Nagy L.G."/>
            <person name="Grigoriev I.V."/>
        </authorList>
    </citation>
    <scope>NUCLEOTIDE SEQUENCE</scope>
    <source>
        <strain evidence="1">CCBAS 213</strain>
    </source>
</reference>
<keyword evidence="2" id="KW-1185">Reference proteome</keyword>
<proteinExistence type="predicted"/>